<keyword evidence="3" id="KW-1185">Reference proteome</keyword>
<sequence>MNQLVFYSEVPIVLRFLKVLVERSAIFFGRFIGDNEISTMLSAQVGAEYSIPSTPSPATGSSSHKTPTEQPQPGLRSGHQHHQHGWHHHWCRAPKWSPDLAVHAVQLQRATACQATRFDQSLVAVRGSQGRLEHVRPFYTKANIPMVNDRRACNKMVVLINNNNKLRRIPQARRSSEATA</sequence>
<dbReference type="AlphaFoldDB" id="A0AAD7RW58"/>
<proteinExistence type="predicted"/>
<reference evidence="2" key="1">
    <citation type="journal article" date="2023" name="Science">
        <title>Genome structures resolve the early diversification of teleost fishes.</title>
        <authorList>
            <person name="Parey E."/>
            <person name="Louis A."/>
            <person name="Montfort J."/>
            <person name="Bouchez O."/>
            <person name="Roques C."/>
            <person name="Iampietro C."/>
            <person name="Lluch J."/>
            <person name="Castinel A."/>
            <person name="Donnadieu C."/>
            <person name="Desvignes T."/>
            <person name="Floi Bucao C."/>
            <person name="Jouanno E."/>
            <person name="Wen M."/>
            <person name="Mejri S."/>
            <person name="Dirks R."/>
            <person name="Jansen H."/>
            <person name="Henkel C."/>
            <person name="Chen W.J."/>
            <person name="Zahm M."/>
            <person name="Cabau C."/>
            <person name="Klopp C."/>
            <person name="Thompson A.W."/>
            <person name="Robinson-Rechavi M."/>
            <person name="Braasch I."/>
            <person name="Lecointre G."/>
            <person name="Bobe J."/>
            <person name="Postlethwait J.H."/>
            <person name="Berthelot C."/>
            <person name="Roest Crollius H."/>
            <person name="Guiguen Y."/>
        </authorList>
    </citation>
    <scope>NUCLEOTIDE SEQUENCE</scope>
    <source>
        <strain evidence="2">NC1722</strain>
    </source>
</reference>
<dbReference type="Proteomes" id="UP001221898">
    <property type="component" value="Unassembled WGS sequence"/>
</dbReference>
<evidence type="ECO:0000256" key="1">
    <source>
        <dbReference type="SAM" id="MobiDB-lite"/>
    </source>
</evidence>
<organism evidence="2 3">
    <name type="scientific">Aldrovandia affinis</name>
    <dbReference type="NCBI Taxonomy" id="143900"/>
    <lineage>
        <taxon>Eukaryota</taxon>
        <taxon>Metazoa</taxon>
        <taxon>Chordata</taxon>
        <taxon>Craniata</taxon>
        <taxon>Vertebrata</taxon>
        <taxon>Euteleostomi</taxon>
        <taxon>Actinopterygii</taxon>
        <taxon>Neopterygii</taxon>
        <taxon>Teleostei</taxon>
        <taxon>Notacanthiformes</taxon>
        <taxon>Halosauridae</taxon>
        <taxon>Aldrovandia</taxon>
    </lineage>
</organism>
<comment type="caution">
    <text evidence="2">The sequence shown here is derived from an EMBL/GenBank/DDBJ whole genome shotgun (WGS) entry which is preliminary data.</text>
</comment>
<protein>
    <submittedName>
        <fullName evidence="2">Uncharacterized protein</fullName>
    </submittedName>
</protein>
<evidence type="ECO:0000313" key="2">
    <source>
        <dbReference type="EMBL" id="KAJ8391382.1"/>
    </source>
</evidence>
<feature type="compositionally biased region" description="Low complexity" evidence="1">
    <location>
        <begin position="51"/>
        <end position="63"/>
    </location>
</feature>
<accession>A0AAD7RW58</accession>
<feature type="region of interest" description="Disordered" evidence="1">
    <location>
        <begin position="51"/>
        <end position="83"/>
    </location>
</feature>
<gene>
    <name evidence="2" type="ORF">AAFF_G00090120</name>
</gene>
<evidence type="ECO:0000313" key="3">
    <source>
        <dbReference type="Proteomes" id="UP001221898"/>
    </source>
</evidence>
<name>A0AAD7RW58_9TELE</name>
<dbReference type="EMBL" id="JAINUG010000158">
    <property type="protein sequence ID" value="KAJ8391382.1"/>
    <property type="molecule type" value="Genomic_DNA"/>
</dbReference>